<dbReference type="EMBL" id="JACHXK010000003">
    <property type="protein sequence ID" value="MBB3109751.1"/>
    <property type="molecule type" value="Genomic_DNA"/>
</dbReference>
<evidence type="ECO:0000256" key="1">
    <source>
        <dbReference type="SAM" id="MobiDB-lite"/>
    </source>
</evidence>
<comment type="caution">
    <text evidence="2">The sequence shown here is derived from an EMBL/GenBank/DDBJ whole genome shotgun (WGS) entry which is preliminary data.</text>
</comment>
<accession>A0A7W5FM07</accession>
<reference evidence="2 3" key="1">
    <citation type="submission" date="2020-08" db="EMBL/GenBank/DDBJ databases">
        <title>Genomic Encyclopedia of Type Strains, Phase III (KMG-III): the genomes of soil and plant-associated and newly described type strains.</title>
        <authorList>
            <person name="Whitman W."/>
        </authorList>
    </citation>
    <scope>NUCLEOTIDE SEQUENCE [LARGE SCALE GENOMIC DNA]</scope>
    <source>
        <strain evidence="2 3">CECT 5862</strain>
    </source>
</reference>
<keyword evidence="3" id="KW-1185">Reference proteome</keyword>
<feature type="region of interest" description="Disordered" evidence="1">
    <location>
        <begin position="48"/>
        <end position="130"/>
    </location>
</feature>
<dbReference type="Proteomes" id="UP000570361">
    <property type="component" value="Unassembled WGS sequence"/>
</dbReference>
<name>A0A7W5FM07_9BACL</name>
<dbReference type="RefSeq" id="WP_183599134.1">
    <property type="nucleotide sequence ID" value="NZ_JACHXK010000003.1"/>
</dbReference>
<sequence length="266" mass="29115">MLPKSIIGAGIGYIVALLSSSFMPEFASLLLPVLGIAVGSLLSGKRPTVPPLTPPNTTDPYAHAQSQQPRPSIDMRPAQQSQPESQSRSFASSGPSISMAPPSQPQQQLHQSQPQRQATAQASGSQASAPQAVQVNPLFEPVLQYLDVLEDMIISEGQKNNLDNEIVEKSCSLFLRLQRVIPLISELHNDEVNHTVKRLVLKDLNGVISPFLRLSGEAKSKNRRVLLNGLKDVDSKISDIVRTIEHKDLLELQTKAELIHQRYANS</sequence>
<organism evidence="2 3">
    <name type="scientific">Paenibacillus phyllosphaerae</name>
    <dbReference type="NCBI Taxonomy" id="274593"/>
    <lineage>
        <taxon>Bacteria</taxon>
        <taxon>Bacillati</taxon>
        <taxon>Bacillota</taxon>
        <taxon>Bacilli</taxon>
        <taxon>Bacillales</taxon>
        <taxon>Paenibacillaceae</taxon>
        <taxon>Paenibacillus</taxon>
    </lineage>
</organism>
<feature type="compositionally biased region" description="Polar residues" evidence="1">
    <location>
        <begin position="78"/>
        <end position="96"/>
    </location>
</feature>
<evidence type="ECO:0008006" key="4">
    <source>
        <dbReference type="Google" id="ProtNLM"/>
    </source>
</evidence>
<feature type="compositionally biased region" description="Low complexity" evidence="1">
    <location>
        <begin position="105"/>
        <end position="130"/>
    </location>
</feature>
<dbReference type="AlphaFoldDB" id="A0A7W5FM07"/>
<proteinExistence type="predicted"/>
<protein>
    <recommendedName>
        <fullName evidence="4">5-bromo-4-chloroindolyl phosphate hydrolysis protein</fullName>
    </recommendedName>
</protein>
<evidence type="ECO:0000313" key="2">
    <source>
        <dbReference type="EMBL" id="MBB3109751.1"/>
    </source>
</evidence>
<evidence type="ECO:0000313" key="3">
    <source>
        <dbReference type="Proteomes" id="UP000570361"/>
    </source>
</evidence>
<gene>
    <name evidence="2" type="ORF">FHS18_001814</name>
</gene>